<dbReference type="GO" id="GO:0008237">
    <property type="term" value="F:metallopeptidase activity"/>
    <property type="evidence" value="ECO:0007669"/>
    <property type="project" value="UniProtKB-KW"/>
</dbReference>
<evidence type="ECO:0000256" key="6">
    <source>
        <dbReference type="ARBA" id="ARBA00022692"/>
    </source>
</evidence>
<comment type="subcellular location">
    <subcellularLocation>
        <location evidence="2">Cell membrane</location>
        <topology evidence="2">Multi-pass membrane protein</topology>
    </subcellularLocation>
</comment>
<keyword evidence="9" id="KW-0862">Zinc</keyword>
<dbReference type="Proteomes" id="UP000184603">
    <property type="component" value="Unassembled WGS sequence"/>
</dbReference>
<dbReference type="InterPro" id="IPR052348">
    <property type="entry name" value="Metallopeptidase_M50B"/>
</dbReference>
<sequence>MNIQAFVNDFIILAPPLLLALTFHEFAHGFVANRLGDPTAKIAGRLTLNPLKHLDPIGTLAFFFIKIGWAKPVPVNPQFFVHPKKDMLWVALAGPLTNLTLAVLSAMLAKFVWFLASVLPATPLVAGVLVPVNGMLIASVWINLLLCIFNFLPIPPLDGSRILVGILPDKLALSYLKFEKYGFILVLILAFSGILSKIILPIISLVHRILLS</sequence>
<evidence type="ECO:0000256" key="13">
    <source>
        <dbReference type="SAM" id="Phobius"/>
    </source>
</evidence>
<accession>A0A1M7Y7Q8</accession>
<dbReference type="CDD" id="cd06158">
    <property type="entry name" value="S2P-M50_like_1"/>
    <property type="match status" value="1"/>
</dbReference>
<dbReference type="GO" id="GO:0046872">
    <property type="term" value="F:metal ion binding"/>
    <property type="evidence" value="ECO:0007669"/>
    <property type="project" value="UniProtKB-KW"/>
</dbReference>
<comment type="similarity">
    <text evidence="3">Belongs to the peptidase M50B family.</text>
</comment>
<proteinExistence type="inferred from homology"/>
<evidence type="ECO:0000256" key="9">
    <source>
        <dbReference type="ARBA" id="ARBA00022833"/>
    </source>
</evidence>
<keyword evidence="15" id="KW-1185">Reference proteome</keyword>
<evidence type="ECO:0000256" key="2">
    <source>
        <dbReference type="ARBA" id="ARBA00004651"/>
    </source>
</evidence>
<evidence type="ECO:0000256" key="7">
    <source>
        <dbReference type="ARBA" id="ARBA00022723"/>
    </source>
</evidence>
<dbReference type="EMBL" id="FRFE01000010">
    <property type="protein sequence ID" value="SHO48640.1"/>
    <property type="molecule type" value="Genomic_DNA"/>
</dbReference>
<keyword evidence="7" id="KW-0479">Metal-binding</keyword>
<dbReference type="PANTHER" id="PTHR35864:SF1">
    <property type="entry name" value="ZINC METALLOPROTEASE YWHC-RELATED"/>
    <property type="match status" value="1"/>
</dbReference>
<evidence type="ECO:0000256" key="5">
    <source>
        <dbReference type="ARBA" id="ARBA00022670"/>
    </source>
</evidence>
<dbReference type="InterPro" id="IPR044537">
    <property type="entry name" value="Rip2-like"/>
</dbReference>
<keyword evidence="6 13" id="KW-0812">Transmembrane</keyword>
<keyword evidence="11" id="KW-0482">Metalloprotease</keyword>
<organism evidence="14 15">
    <name type="scientific">Desulfopila aestuarii DSM 18488</name>
    <dbReference type="NCBI Taxonomy" id="1121416"/>
    <lineage>
        <taxon>Bacteria</taxon>
        <taxon>Pseudomonadati</taxon>
        <taxon>Thermodesulfobacteriota</taxon>
        <taxon>Desulfobulbia</taxon>
        <taxon>Desulfobulbales</taxon>
        <taxon>Desulfocapsaceae</taxon>
        <taxon>Desulfopila</taxon>
    </lineage>
</organism>
<evidence type="ECO:0000256" key="8">
    <source>
        <dbReference type="ARBA" id="ARBA00022801"/>
    </source>
</evidence>
<dbReference type="GO" id="GO:0005886">
    <property type="term" value="C:plasma membrane"/>
    <property type="evidence" value="ECO:0007669"/>
    <property type="project" value="UniProtKB-SubCell"/>
</dbReference>
<comment type="cofactor">
    <cofactor evidence="1">
        <name>Zn(2+)</name>
        <dbReference type="ChEBI" id="CHEBI:29105"/>
    </cofactor>
</comment>
<feature type="transmembrane region" description="Helical" evidence="13">
    <location>
        <begin position="181"/>
        <end position="206"/>
    </location>
</feature>
<evidence type="ECO:0000256" key="10">
    <source>
        <dbReference type="ARBA" id="ARBA00022989"/>
    </source>
</evidence>
<evidence type="ECO:0000256" key="12">
    <source>
        <dbReference type="ARBA" id="ARBA00023136"/>
    </source>
</evidence>
<evidence type="ECO:0000256" key="11">
    <source>
        <dbReference type="ARBA" id="ARBA00023049"/>
    </source>
</evidence>
<dbReference type="STRING" id="1121416.SAMN02745220_02414"/>
<dbReference type="GO" id="GO:0006508">
    <property type="term" value="P:proteolysis"/>
    <property type="evidence" value="ECO:0007669"/>
    <property type="project" value="UniProtKB-KW"/>
</dbReference>
<evidence type="ECO:0000256" key="4">
    <source>
        <dbReference type="ARBA" id="ARBA00022475"/>
    </source>
</evidence>
<feature type="transmembrane region" description="Helical" evidence="13">
    <location>
        <begin position="128"/>
        <end position="152"/>
    </location>
</feature>
<gene>
    <name evidence="14" type="ORF">SAMN02745220_02414</name>
</gene>
<keyword evidence="4" id="KW-1003">Cell membrane</keyword>
<reference evidence="14 15" key="1">
    <citation type="submission" date="2016-12" db="EMBL/GenBank/DDBJ databases">
        <authorList>
            <person name="Song W.-J."/>
            <person name="Kurnit D.M."/>
        </authorList>
    </citation>
    <scope>NUCLEOTIDE SEQUENCE [LARGE SCALE GENOMIC DNA]</scope>
    <source>
        <strain evidence="14 15">DSM 18488</strain>
    </source>
</reference>
<feature type="transmembrane region" description="Helical" evidence="13">
    <location>
        <begin position="89"/>
        <end position="116"/>
    </location>
</feature>
<evidence type="ECO:0000256" key="1">
    <source>
        <dbReference type="ARBA" id="ARBA00001947"/>
    </source>
</evidence>
<keyword evidence="8" id="KW-0378">Hydrolase</keyword>
<dbReference type="OrthoDB" id="9800627at2"/>
<keyword evidence="12 13" id="KW-0472">Membrane</keyword>
<dbReference type="PANTHER" id="PTHR35864">
    <property type="entry name" value="ZINC METALLOPROTEASE MJ0611-RELATED"/>
    <property type="match status" value="1"/>
</dbReference>
<evidence type="ECO:0000313" key="15">
    <source>
        <dbReference type="Proteomes" id="UP000184603"/>
    </source>
</evidence>
<keyword evidence="10 13" id="KW-1133">Transmembrane helix</keyword>
<evidence type="ECO:0000256" key="3">
    <source>
        <dbReference type="ARBA" id="ARBA00007931"/>
    </source>
</evidence>
<evidence type="ECO:0000313" key="14">
    <source>
        <dbReference type="EMBL" id="SHO48640.1"/>
    </source>
</evidence>
<name>A0A1M7Y7Q8_9BACT</name>
<dbReference type="AlphaFoldDB" id="A0A1M7Y7Q8"/>
<dbReference type="RefSeq" id="WP_073613703.1">
    <property type="nucleotide sequence ID" value="NZ_FRFE01000010.1"/>
</dbReference>
<protein>
    <submittedName>
        <fullName evidence="14">Zn-dependent protease (Includes SpoIVFB)</fullName>
    </submittedName>
</protein>
<keyword evidence="5 14" id="KW-0645">Protease</keyword>